<feature type="region of interest" description="Disordered" evidence="1">
    <location>
        <begin position="74"/>
        <end position="116"/>
    </location>
</feature>
<feature type="compositionally biased region" description="Basic and acidic residues" evidence="1">
    <location>
        <begin position="74"/>
        <end position="83"/>
    </location>
</feature>
<keyword evidence="3" id="KW-1185">Reference proteome</keyword>
<dbReference type="Proteomes" id="UP000189733">
    <property type="component" value="Unassembled WGS sequence"/>
</dbReference>
<reference evidence="2 3" key="1">
    <citation type="submission" date="2017-02" db="EMBL/GenBank/DDBJ databases">
        <authorList>
            <person name="Peterson S.W."/>
        </authorList>
    </citation>
    <scope>NUCLEOTIDE SEQUENCE [LARGE SCALE GENOMIC DNA]</scope>
    <source>
        <strain evidence="2 3">DSM 18034</strain>
    </source>
</reference>
<evidence type="ECO:0000313" key="2">
    <source>
        <dbReference type="EMBL" id="SKA64591.1"/>
    </source>
</evidence>
<evidence type="ECO:0000313" key="3">
    <source>
        <dbReference type="Proteomes" id="UP000189733"/>
    </source>
</evidence>
<dbReference type="RefSeq" id="WP_078683674.1">
    <property type="nucleotide sequence ID" value="NZ_FUYA01000001.1"/>
</dbReference>
<gene>
    <name evidence="2" type="ORF">SAMN02745702_00362</name>
</gene>
<evidence type="ECO:0000256" key="1">
    <source>
        <dbReference type="SAM" id="MobiDB-lite"/>
    </source>
</evidence>
<proteinExistence type="predicted"/>
<organism evidence="2 3">
    <name type="scientific">Desulfobaculum bizertense DSM 18034</name>
    <dbReference type="NCBI Taxonomy" id="1121442"/>
    <lineage>
        <taxon>Bacteria</taxon>
        <taxon>Pseudomonadati</taxon>
        <taxon>Thermodesulfobacteriota</taxon>
        <taxon>Desulfovibrionia</taxon>
        <taxon>Desulfovibrionales</taxon>
        <taxon>Desulfovibrionaceae</taxon>
        <taxon>Desulfobaculum</taxon>
    </lineage>
</organism>
<name>A0A1T4VJ28_9BACT</name>
<accession>A0A1T4VJ28</accession>
<dbReference type="STRING" id="1121442.SAMN02745702_00362"/>
<feature type="compositionally biased region" description="Basic and acidic residues" evidence="1">
    <location>
        <begin position="90"/>
        <end position="100"/>
    </location>
</feature>
<dbReference type="AlphaFoldDB" id="A0A1T4VJ28"/>
<protein>
    <submittedName>
        <fullName evidence="2">Uncharacterized protein</fullName>
    </submittedName>
</protein>
<dbReference type="EMBL" id="FUYA01000001">
    <property type="protein sequence ID" value="SKA64591.1"/>
    <property type="molecule type" value="Genomic_DNA"/>
</dbReference>
<sequence length="116" mass="13518">METFVCILTVLLTVGVFSAYVTQLRRRNREQLAVLDEERSTLERDLLSLGEQIRGKHDELAHLREECARSEEAERALQEKLESEETELNAAEKRKRERGGSRGMSFRKKRREVESV</sequence>